<sequence length="280" mass="31715">MLATVMEEKKHAFKNVNEDKKHILENIKYFALDMDGTIYLDEYWIDGAKEFLQRIEDSGRKFIFLTNNSSKNPKNYVTKLHNMGLDVNLNQIVTSGQATVYYLQQEYPGKKVFLLGNDLLREEFIEGGLILDEDNPDVVVTAFDTSLDYQKMCKVCDFVRAGLPYISTHPDYNCPTKTGFIPDSGAIHAFINASSFRYPDRIIGKPNADIIKYLLARLHTTGDQVMMVGDRLYTDVAAGTNNGLYSMLVLSGETKLNDVETSEVKPHLIFDSVKEVIPFL</sequence>
<name>A0A840USK2_9FIRM</name>
<dbReference type="EMBL" id="JACHFH010000008">
    <property type="protein sequence ID" value="MBB5335804.1"/>
    <property type="molecule type" value="Genomic_DNA"/>
</dbReference>
<dbReference type="PANTHER" id="PTHR19288:SF46">
    <property type="entry name" value="HALOACID DEHALOGENASE-LIKE HYDROLASE DOMAIN-CONTAINING PROTEIN 2"/>
    <property type="match status" value="1"/>
</dbReference>
<dbReference type="Gene3D" id="3.40.50.1000">
    <property type="entry name" value="HAD superfamily/HAD-like"/>
    <property type="match status" value="2"/>
</dbReference>
<accession>A0A840USK2</accession>
<keyword evidence="1 4" id="KW-0460">Magnesium</keyword>
<feature type="binding site" evidence="4">
    <location>
        <position position="33"/>
    </location>
    <ligand>
        <name>Mg(2+)</name>
        <dbReference type="ChEBI" id="CHEBI:18420"/>
    </ligand>
</feature>
<dbReference type="InterPro" id="IPR023214">
    <property type="entry name" value="HAD_sf"/>
</dbReference>
<feature type="binding site" evidence="4">
    <location>
        <position position="230"/>
    </location>
    <ligand>
        <name>Mg(2+)</name>
        <dbReference type="ChEBI" id="CHEBI:18420"/>
    </ligand>
</feature>
<dbReference type="SUPFAM" id="SSF56784">
    <property type="entry name" value="HAD-like"/>
    <property type="match status" value="1"/>
</dbReference>
<dbReference type="InterPro" id="IPR006357">
    <property type="entry name" value="HAD-SF_hydro_IIA"/>
</dbReference>
<reference evidence="5 6" key="1">
    <citation type="submission" date="2020-08" db="EMBL/GenBank/DDBJ databases">
        <title>Genomic Encyclopedia of Type Strains, Phase IV (KMG-IV): sequencing the most valuable type-strain genomes for metagenomic binning, comparative biology and taxonomic classification.</title>
        <authorList>
            <person name="Goeker M."/>
        </authorList>
    </citation>
    <scope>NUCLEOTIDE SEQUENCE [LARGE SCALE GENOMIC DNA]</scope>
    <source>
        <strain evidence="5 6">DSM 24661</strain>
    </source>
</reference>
<comment type="cofactor">
    <cofactor evidence="4">
        <name>Mg(2+)</name>
        <dbReference type="ChEBI" id="CHEBI:18420"/>
    </cofactor>
    <text evidence="4">Divalent metal ions. Mg(2+) is the most effective.</text>
</comment>
<evidence type="ECO:0000256" key="1">
    <source>
        <dbReference type="PIRNR" id="PIRNR000915"/>
    </source>
</evidence>
<comment type="similarity">
    <text evidence="1">Belongs to the HAD-like hydrolase superfamily. NagD family.</text>
</comment>
<evidence type="ECO:0000256" key="3">
    <source>
        <dbReference type="PIRSR" id="PIRSR000915-2"/>
    </source>
</evidence>
<dbReference type="GO" id="GO:0005737">
    <property type="term" value="C:cytoplasm"/>
    <property type="evidence" value="ECO:0007669"/>
    <property type="project" value="TreeGrafter"/>
</dbReference>
<dbReference type="Pfam" id="PF13344">
    <property type="entry name" value="Hydrolase_6"/>
    <property type="match status" value="1"/>
</dbReference>
<feature type="binding site" evidence="4">
    <location>
        <position position="35"/>
    </location>
    <ligand>
        <name>Mg(2+)</name>
        <dbReference type="ChEBI" id="CHEBI:18420"/>
    </ligand>
</feature>
<keyword evidence="5" id="KW-0378">Hydrolase</keyword>
<evidence type="ECO:0000256" key="2">
    <source>
        <dbReference type="PIRSR" id="PIRSR000915-1"/>
    </source>
</evidence>
<dbReference type="AlphaFoldDB" id="A0A840USK2"/>
<dbReference type="InterPro" id="IPR036412">
    <property type="entry name" value="HAD-like_sf"/>
</dbReference>
<dbReference type="PROSITE" id="PS01228">
    <property type="entry name" value="COF_1"/>
    <property type="match status" value="1"/>
</dbReference>
<dbReference type="NCBIfam" id="TIGR01460">
    <property type="entry name" value="HAD-SF-IIA"/>
    <property type="match status" value="1"/>
</dbReference>
<dbReference type="Proteomes" id="UP000559117">
    <property type="component" value="Unassembled WGS sequence"/>
</dbReference>
<dbReference type="PIRSF" id="PIRSF000915">
    <property type="entry name" value="PGP-type_phosphatase"/>
    <property type="match status" value="1"/>
</dbReference>
<dbReference type="EC" id="3.1.3.-" evidence="1"/>
<keyword evidence="1 4" id="KW-0479">Metal-binding</keyword>
<dbReference type="RefSeq" id="WP_196611141.1">
    <property type="nucleotide sequence ID" value="NZ_JACHFH010000008.1"/>
</dbReference>
<dbReference type="GO" id="GO:0046872">
    <property type="term" value="F:metal ion binding"/>
    <property type="evidence" value="ECO:0007669"/>
    <property type="project" value="UniProtKB-KW"/>
</dbReference>
<keyword evidence="6" id="KW-1185">Reference proteome</keyword>
<organism evidence="5 6">
    <name type="scientific">Pectinatus brassicae</name>
    <dbReference type="NCBI Taxonomy" id="862415"/>
    <lineage>
        <taxon>Bacteria</taxon>
        <taxon>Bacillati</taxon>
        <taxon>Bacillota</taxon>
        <taxon>Negativicutes</taxon>
        <taxon>Selenomonadales</taxon>
        <taxon>Selenomonadaceae</taxon>
        <taxon>Pectinatus</taxon>
    </lineage>
</organism>
<evidence type="ECO:0000313" key="6">
    <source>
        <dbReference type="Proteomes" id="UP000559117"/>
    </source>
</evidence>
<evidence type="ECO:0000313" key="5">
    <source>
        <dbReference type="EMBL" id="MBB5335804.1"/>
    </source>
</evidence>
<dbReference type="GO" id="GO:0016791">
    <property type="term" value="F:phosphatase activity"/>
    <property type="evidence" value="ECO:0007669"/>
    <property type="project" value="TreeGrafter"/>
</dbReference>
<comment type="caution">
    <text evidence="5">The sequence shown here is derived from an EMBL/GenBank/DDBJ whole genome shotgun (WGS) entry which is preliminary data.</text>
</comment>
<dbReference type="PANTHER" id="PTHR19288">
    <property type="entry name" value="4-NITROPHENYLPHOSPHATASE-RELATED"/>
    <property type="match status" value="1"/>
</dbReference>
<feature type="binding site" evidence="3">
    <location>
        <position position="205"/>
    </location>
    <ligand>
        <name>substrate</name>
    </ligand>
</feature>
<comment type="function">
    <text evidence="1">Catalyzes the dephosphorylation of 2-6 carbon acid sugars in vitro.</text>
</comment>
<protein>
    <recommendedName>
        <fullName evidence="1">Acid sugar phosphatase</fullName>
        <ecNumber evidence="1">3.1.3.-</ecNumber>
    </recommendedName>
</protein>
<feature type="active site" description="Proton donor" evidence="2">
    <location>
        <position position="35"/>
    </location>
</feature>
<feature type="active site" description="Nucleophile" evidence="2">
    <location>
        <position position="33"/>
    </location>
</feature>
<gene>
    <name evidence="5" type="ORF">HNR32_000938</name>
</gene>
<evidence type="ECO:0000256" key="4">
    <source>
        <dbReference type="PIRSR" id="PIRSR000915-3"/>
    </source>
</evidence>
<dbReference type="Pfam" id="PF13242">
    <property type="entry name" value="Hydrolase_like"/>
    <property type="match status" value="1"/>
</dbReference>
<proteinExistence type="inferred from homology"/>